<dbReference type="EMBL" id="JACQRX010000254">
    <property type="protein sequence ID" value="MBI4251955.1"/>
    <property type="molecule type" value="Genomic_DNA"/>
</dbReference>
<dbReference type="Gene3D" id="1.10.3730.20">
    <property type="match status" value="1"/>
</dbReference>
<dbReference type="SUPFAM" id="SSF103481">
    <property type="entry name" value="Multidrug resistance efflux transporter EmrE"/>
    <property type="match status" value="2"/>
</dbReference>
<proteinExistence type="predicted"/>
<evidence type="ECO:0000259" key="2">
    <source>
        <dbReference type="Pfam" id="PF00892"/>
    </source>
</evidence>
<feature type="transmembrane region" description="Helical" evidence="1">
    <location>
        <begin position="180"/>
        <end position="202"/>
    </location>
</feature>
<accession>A0A932ZUV8</accession>
<dbReference type="Pfam" id="PF00892">
    <property type="entry name" value="EamA"/>
    <property type="match status" value="2"/>
</dbReference>
<dbReference type="PANTHER" id="PTHR22911:SF137">
    <property type="entry name" value="SOLUTE CARRIER FAMILY 35 MEMBER G2-RELATED"/>
    <property type="match status" value="1"/>
</dbReference>
<feature type="transmembrane region" description="Helical" evidence="1">
    <location>
        <begin position="122"/>
        <end position="139"/>
    </location>
</feature>
<feature type="domain" description="EamA" evidence="2">
    <location>
        <begin position="158"/>
        <end position="287"/>
    </location>
</feature>
<protein>
    <submittedName>
        <fullName evidence="3">DMT family transporter</fullName>
    </submittedName>
</protein>
<evidence type="ECO:0000313" key="3">
    <source>
        <dbReference type="EMBL" id="MBI4251955.1"/>
    </source>
</evidence>
<dbReference type="PANTHER" id="PTHR22911">
    <property type="entry name" value="ACYL-MALONYL CONDENSING ENZYME-RELATED"/>
    <property type="match status" value="1"/>
</dbReference>
<dbReference type="InterPro" id="IPR000620">
    <property type="entry name" value="EamA_dom"/>
</dbReference>
<feature type="transmembrane region" description="Helical" evidence="1">
    <location>
        <begin position="214"/>
        <end position="234"/>
    </location>
</feature>
<feature type="transmembrane region" description="Helical" evidence="1">
    <location>
        <begin position="6"/>
        <end position="24"/>
    </location>
</feature>
<evidence type="ECO:0000256" key="1">
    <source>
        <dbReference type="SAM" id="Phobius"/>
    </source>
</evidence>
<keyword evidence="1" id="KW-0472">Membrane</keyword>
<reference evidence="3" key="1">
    <citation type="submission" date="2020-07" db="EMBL/GenBank/DDBJ databases">
        <title>Huge and variable diversity of episymbiotic CPR bacteria and DPANN archaea in groundwater ecosystems.</title>
        <authorList>
            <person name="He C.Y."/>
            <person name="Keren R."/>
            <person name="Whittaker M."/>
            <person name="Farag I.F."/>
            <person name="Doudna J."/>
            <person name="Cate J.H.D."/>
            <person name="Banfield J.F."/>
        </authorList>
    </citation>
    <scope>NUCLEOTIDE SEQUENCE</scope>
    <source>
        <strain evidence="3">NC_groundwater_1370_Ag_S-0.2um_69_93</strain>
    </source>
</reference>
<organism evidence="3 4">
    <name type="scientific">Tectimicrobiota bacterium</name>
    <dbReference type="NCBI Taxonomy" id="2528274"/>
    <lineage>
        <taxon>Bacteria</taxon>
        <taxon>Pseudomonadati</taxon>
        <taxon>Nitrospinota/Tectimicrobiota group</taxon>
        <taxon>Candidatus Tectimicrobiota</taxon>
    </lineage>
</organism>
<comment type="caution">
    <text evidence="3">The sequence shown here is derived from an EMBL/GenBank/DDBJ whole genome shotgun (WGS) entry which is preliminary data.</text>
</comment>
<keyword evidence="1" id="KW-0812">Transmembrane</keyword>
<feature type="transmembrane region" description="Helical" evidence="1">
    <location>
        <begin position="61"/>
        <end position="84"/>
    </location>
</feature>
<name>A0A932ZUV8_UNCTE</name>
<dbReference type="GO" id="GO:0016020">
    <property type="term" value="C:membrane"/>
    <property type="evidence" value="ECO:0007669"/>
    <property type="project" value="InterPro"/>
</dbReference>
<evidence type="ECO:0000313" key="4">
    <source>
        <dbReference type="Proteomes" id="UP000752292"/>
    </source>
</evidence>
<feature type="transmembrane region" description="Helical" evidence="1">
    <location>
        <begin position="273"/>
        <end position="290"/>
    </location>
</feature>
<feature type="transmembrane region" description="Helical" evidence="1">
    <location>
        <begin position="240"/>
        <end position="261"/>
    </location>
</feature>
<dbReference type="AlphaFoldDB" id="A0A932ZUV8"/>
<feature type="domain" description="EamA" evidence="2">
    <location>
        <begin position="6"/>
        <end position="138"/>
    </location>
</feature>
<keyword evidence="1" id="KW-1133">Transmembrane helix</keyword>
<dbReference type="Proteomes" id="UP000752292">
    <property type="component" value="Unassembled WGS sequence"/>
</dbReference>
<feature type="transmembrane region" description="Helical" evidence="1">
    <location>
        <begin position="151"/>
        <end position="168"/>
    </location>
</feature>
<dbReference type="InterPro" id="IPR037185">
    <property type="entry name" value="EmrE-like"/>
</dbReference>
<sequence>MNPLVAVALSLTSAVLFATFSVMVRKALSAGTAYAGVVISLAVGLPMLGGLSLAVSSWGDLTLVAAGWFLLGGILAPGIGRLLLFQGIRHIGVGRTMPLVMLTPFFSTTLAVAWLGERPGPAVWAATASVVAGCVLLSVKPAGDADWRRVHLLLPLGHAVVLAFATITRRHALLLLPDPVIGAFLANLSSLPIVLLSGRLLPPGERFHVNRAGLLRYSLISVVNTVSFLFFFASFRYGEVWLVVPLGYSAPLFALLLARLWLREEERAAWNKWWGAALLFLGMAMIVWQAA</sequence>
<gene>
    <name evidence="3" type="ORF">HY618_05795</name>
</gene>
<feature type="transmembrane region" description="Helical" evidence="1">
    <location>
        <begin position="96"/>
        <end position="116"/>
    </location>
</feature>
<feature type="transmembrane region" description="Helical" evidence="1">
    <location>
        <begin position="31"/>
        <end position="55"/>
    </location>
</feature>